<keyword evidence="1" id="KW-1133">Transmembrane helix</keyword>
<dbReference type="EMBL" id="PFEI01000172">
    <property type="protein sequence ID" value="PJE66650.1"/>
    <property type="molecule type" value="Genomic_DNA"/>
</dbReference>
<dbReference type="Proteomes" id="UP000229766">
    <property type="component" value="Unassembled WGS sequence"/>
</dbReference>
<dbReference type="InterPro" id="IPR015943">
    <property type="entry name" value="WD40/YVTN_repeat-like_dom_sf"/>
</dbReference>
<dbReference type="InterPro" id="IPR011047">
    <property type="entry name" value="Quinoprotein_ADH-like_sf"/>
</dbReference>
<comment type="caution">
    <text evidence="2">The sequence shown here is derived from an EMBL/GenBank/DDBJ whole genome shotgun (WGS) entry which is preliminary data.</text>
</comment>
<keyword evidence="1" id="KW-0472">Membrane</keyword>
<dbReference type="Gene3D" id="2.130.10.10">
    <property type="entry name" value="YVTN repeat-like/Quinoprotein amine dehydrogenase"/>
    <property type="match status" value="1"/>
</dbReference>
<reference evidence="3" key="1">
    <citation type="submission" date="2017-09" db="EMBL/GenBank/DDBJ databases">
        <title>Depth-based differentiation of microbial function through sediment-hosted aquifers and enrichment of novel symbionts in the deep terrestrial subsurface.</title>
        <authorList>
            <person name="Probst A.J."/>
            <person name="Ladd B."/>
            <person name="Jarett J.K."/>
            <person name="Geller-Mcgrath D.E."/>
            <person name="Sieber C.M.K."/>
            <person name="Emerson J.B."/>
            <person name="Anantharaman K."/>
            <person name="Thomas B.C."/>
            <person name="Malmstrom R."/>
            <person name="Stieglmeier M."/>
            <person name="Klingl A."/>
            <person name="Woyke T."/>
            <person name="Ryan C.M."/>
            <person name="Banfield J.F."/>
        </authorList>
    </citation>
    <scope>NUCLEOTIDE SEQUENCE [LARGE SCALE GENOMIC DNA]</scope>
</reference>
<organism evidence="2 3">
    <name type="scientific">Candidatus Shapirobacteria bacterium CG10_big_fil_rev_8_21_14_0_10_36_6</name>
    <dbReference type="NCBI Taxonomy" id="1974886"/>
    <lineage>
        <taxon>Bacteria</taxon>
        <taxon>Candidatus Shapironibacteriota</taxon>
    </lineage>
</organism>
<gene>
    <name evidence="2" type="ORF">COU93_03155</name>
</gene>
<feature type="transmembrane region" description="Helical" evidence="1">
    <location>
        <begin position="97"/>
        <end position="119"/>
    </location>
</feature>
<evidence type="ECO:0000313" key="3">
    <source>
        <dbReference type="Proteomes" id="UP000229766"/>
    </source>
</evidence>
<name>A0A2M8L165_9BACT</name>
<accession>A0A2M8L165</accession>
<dbReference type="AlphaFoldDB" id="A0A2M8L165"/>
<keyword evidence="1" id="KW-0812">Transmembrane</keyword>
<sequence length="440" mass="49945">MEYKIINNSSDGFWEDGKNKSFGLGKDLIIKLFKNIITIKGSGVDAFLERSGKRAKVSKEGQVMKGMVEDKDRLWLSDKVEIEFIDRKKIKFKPPKINWNLWVGILVLMTLIVLIFLGWKKRTETNIENNYISVMLGIKGNIDKSENIKSIDPETSLKLLNEAKEKIQSLKDNKIHENEIAEIKKIINEKLATGGSSDVVSYSEVYNTKISDTVDQKYDKFLVSGETGILMDSTTRKVVEINLNSLQLNKFDVSKEILNIVGLMTVNKKIYVYDGQYIWDLNNNKTADLGEEIFSKIYNWNNSWYLLGQDGKIKKYSNNKVDDWTKSEATVNNLPVDMTIDGTIWVVSSEGKVWHYEGGKSVAWDQSARIWSEKIIGISTTANSDVIAVLSDKKVYVFEKSSGKLVASHNFEKVGIVAGQMGNNNQIYVLGQDQKIYKVK</sequence>
<dbReference type="SUPFAM" id="SSF50998">
    <property type="entry name" value="Quinoprotein alcohol dehydrogenase-like"/>
    <property type="match status" value="1"/>
</dbReference>
<evidence type="ECO:0000313" key="2">
    <source>
        <dbReference type="EMBL" id="PJE66650.1"/>
    </source>
</evidence>
<protein>
    <submittedName>
        <fullName evidence="2">Uncharacterized protein</fullName>
    </submittedName>
</protein>
<evidence type="ECO:0000256" key="1">
    <source>
        <dbReference type="SAM" id="Phobius"/>
    </source>
</evidence>
<proteinExistence type="predicted"/>